<evidence type="ECO:0000313" key="2">
    <source>
        <dbReference type="Proteomes" id="UP001437256"/>
    </source>
</evidence>
<keyword evidence="2" id="KW-1185">Reference proteome</keyword>
<reference evidence="1 2" key="1">
    <citation type="submission" date="2024-05" db="EMBL/GenBank/DDBJ databases">
        <title>A draft genome resource for the thread blight pathogen Marasmius tenuissimus strain MS-2.</title>
        <authorList>
            <person name="Yulfo-Soto G.E."/>
            <person name="Baruah I.K."/>
            <person name="Amoako-Attah I."/>
            <person name="Bukari Y."/>
            <person name="Meinhardt L.W."/>
            <person name="Bailey B.A."/>
            <person name="Cohen S.P."/>
        </authorList>
    </citation>
    <scope>NUCLEOTIDE SEQUENCE [LARGE SCALE GENOMIC DNA]</scope>
    <source>
        <strain evidence="1 2">MS-2</strain>
    </source>
</reference>
<comment type="caution">
    <text evidence="1">The sequence shown here is derived from an EMBL/GenBank/DDBJ whole genome shotgun (WGS) entry which is preliminary data.</text>
</comment>
<sequence>MFKGEQAELTPKGHNMVCGKRGGFPAFTTGVTMGMGSKTPVLLATEKQQKGMGGILQQLMDMTAFKRILEYQNTAFKLWGLWLYKKYKATMDFVYKHPKLSHLTRNFSDKNVFGGSLQLWWESANIQTPGSSELALWMTSLLGQLSSFHPPSSLIQTPESLKYTAGAIFCWAKNRGMTEGELKEFDLNAWLEMKDHKKGAASEYIQLYSTLEELLVHADST</sequence>
<accession>A0ABR2Z5S2</accession>
<gene>
    <name evidence="1" type="ORF">AAF712_016824</name>
</gene>
<proteinExistence type="predicted"/>
<evidence type="ECO:0000313" key="1">
    <source>
        <dbReference type="EMBL" id="KAL0056572.1"/>
    </source>
</evidence>
<dbReference type="Proteomes" id="UP001437256">
    <property type="component" value="Unassembled WGS sequence"/>
</dbReference>
<protein>
    <submittedName>
        <fullName evidence="1">Uncharacterized protein</fullName>
    </submittedName>
</protein>
<dbReference type="EMBL" id="JBBXMP010001304">
    <property type="protein sequence ID" value="KAL0056572.1"/>
    <property type="molecule type" value="Genomic_DNA"/>
</dbReference>
<name>A0ABR2Z5S2_9AGAR</name>
<organism evidence="1 2">
    <name type="scientific">Marasmius tenuissimus</name>
    <dbReference type="NCBI Taxonomy" id="585030"/>
    <lineage>
        <taxon>Eukaryota</taxon>
        <taxon>Fungi</taxon>
        <taxon>Dikarya</taxon>
        <taxon>Basidiomycota</taxon>
        <taxon>Agaricomycotina</taxon>
        <taxon>Agaricomycetes</taxon>
        <taxon>Agaricomycetidae</taxon>
        <taxon>Agaricales</taxon>
        <taxon>Marasmiineae</taxon>
        <taxon>Marasmiaceae</taxon>
        <taxon>Marasmius</taxon>
    </lineage>
</organism>